<evidence type="ECO:0000313" key="1">
    <source>
        <dbReference type="EMBL" id="TDE09838.1"/>
    </source>
</evidence>
<dbReference type="OrthoDB" id="798872at2"/>
<reference evidence="1 2" key="1">
    <citation type="submission" date="2019-03" db="EMBL/GenBank/DDBJ databases">
        <title>Dyadobacter AR-3-6 sp. nov., isolated from arctic soil.</title>
        <authorList>
            <person name="Chaudhary D.K."/>
        </authorList>
    </citation>
    <scope>NUCLEOTIDE SEQUENCE [LARGE SCALE GENOMIC DNA]</scope>
    <source>
        <strain evidence="1 2">AR-3-6</strain>
    </source>
</reference>
<accession>A0A4V2Z2R9</accession>
<protein>
    <submittedName>
        <fullName evidence="1">Uncharacterized protein</fullName>
    </submittedName>
</protein>
<dbReference type="Proteomes" id="UP000294850">
    <property type="component" value="Unassembled WGS sequence"/>
</dbReference>
<comment type="caution">
    <text evidence="1">The sequence shown here is derived from an EMBL/GenBank/DDBJ whole genome shotgun (WGS) entry which is preliminary data.</text>
</comment>
<organism evidence="1 2">
    <name type="scientific">Dyadobacter psychrotolerans</name>
    <dbReference type="NCBI Taxonomy" id="2541721"/>
    <lineage>
        <taxon>Bacteria</taxon>
        <taxon>Pseudomonadati</taxon>
        <taxon>Bacteroidota</taxon>
        <taxon>Cytophagia</taxon>
        <taxon>Cytophagales</taxon>
        <taxon>Spirosomataceae</taxon>
        <taxon>Dyadobacter</taxon>
    </lineage>
</organism>
<evidence type="ECO:0000313" key="2">
    <source>
        <dbReference type="Proteomes" id="UP000294850"/>
    </source>
</evidence>
<name>A0A4V2Z2R9_9BACT</name>
<dbReference type="AlphaFoldDB" id="A0A4V2Z2R9"/>
<gene>
    <name evidence="1" type="ORF">E0F88_30060</name>
</gene>
<sequence length="122" mass="13360">MKRIKPFILNFGTEVLSEGLDYSTIEYSYTKNLNVIKATGMPAIGMAGLDTETLTKTGFESSDSDKDFNVKQLLDTSTGTRSFGEVSDSDQDRNTRVDILSLLDTATLTESGTEVTDTDQDL</sequence>
<dbReference type="EMBL" id="SMFL01000018">
    <property type="protein sequence ID" value="TDE09838.1"/>
    <property type="molecule type" value="Genomic_DNA"/>
</dbReference>
<dbReference type="RefSeq" id="WP_131962041.1">
    <property type="nucleotide sequence ID" value="NZ_SMFL01000018.1"/>
</dbReference>
<keyword evidence="2" id="KW-1185">Reference proteome</keyword>
<proteinExistence type="predicted"/>